<keyword evidence="4" id="KW-1185">Reference proteome</keyword>
<gene>
    <name evidence="3" type="ORF">K435DRAFT_862077</name>
</gene>
<evidence type="ECO:0000313" key="4">
    <source>
        <dbReference type="Proteomes" id="UP000297245"/>
    </source>
</evidence>
<dbReference type="SUPFAM" id="SSF52768">
    <property type="entry name" value="Arginase/deacetylase"/>
    <property type="match status" value="2"/>
</dbReference>
<dbReference type="EMBL" id="ML179266">
    <property type="protein sequence ID" value="THU92818.1"/>
    <property type="molecule type" value="Genomic_DNA"/>
</dbReference>
<proteinExistence type="predicted"/>
<sequence length="585" mass="63545">MTSAVMMSPPSAVAYVVSQDLVKHCSRLPSNVGRSILVHSLVDSLGLFSNSSSSAPDSAARRRIQIINPKRASYKDLAAYHSRDYLEFVLSPWGTSNHDQHHDRELNSSNPRDLPNGRQNIDNEHEAEAFGLIDDCPIFEGMSDYIQLVAGATLTAANALKVGAIDIAICWDGGRHHAQKSRASGFCYVADCVLAILLLKRAPPLLSTLKATTSSIVPPDSSLSLFTPPRSEPSATSDDVFHVPGVDGLDRTGTGPTLPSQPSSYDTTDVKISTSISSPQIMIASPRTKSRVMYLDLDIHFGDGVAQAFYSPQNDKPNGSRNNRQVLTLSIHHTSPGFFPSSPLGGVPRFPEKNTEEMIPGPTRTSFNSATTVSDPYTLSIPLLPGAGCSTYASVWLDIVERVRNAFEPDYLVVQCGVDGLSGDGKIKVGNWSLGGRVSKRRSERREGSENENVDTKELETENEHEDLELEEGSLGWCISRIVNHWPGKKLFLGGGGYNHPNAARAWAFLTSVIAGNPLPLSTPIPHNLSGEPDEPFQFFPAFAPSFTLDVPPGNMRDMNTEEFLGSVKKAFEGVYKVLEDGKQI</sequence>
<dbReference type="Gene3D" id="3.40.800.20">
    <property type="entry name" value="Histone deacetylase domain"/>
    <property type="match status" value="1"/>
</dbReference>
<dbReference type="InterPro" id="IPR023696">
    <property type="entry name" value="Ureohydrolase_dom_sf"/>
</dbReference>
<dbReference type="InterPro" id="IPR037138">
    <property type="entry name" value="His_deacetylse_dom_sf"/>
</dbReference>
<feature type="region of interest" description="Disordered" evidence="1">
    <location>
        <begin position="438"/>
        <end position="467"/>
    </location>
</feature>
<dbReference type="GO" id="GO:0004407">
    <property type="term" value="F:histone deacetylase activity"/>
    <property type="evidence" value="ECO:0007669"/>
    <property type="project" value="TreeGrafter"/>
</dbReference>
<dbReference type="OrthoDB" id="73273at2759"/>
<feature type="region of interest" description="Disordered" evidence="1">
    <location>
        <begin position="99"/>
        <end position="120"/>
    </location>
</feature>
<feature type="region of interest" description="Disordered" evidence="1">
    <location>
        <begin position="250"/>
        <end position="269"/>
    </location>
</feature>
<evidence type="ECO:0000313" key="3">
    <source>
        <dbReference type="EMBL" id="THU92818.1"/>
    </source>
</evidence>
<evidence type="ECO:0000259" key="2">
    <source>
        <dbReference type="Pfam" id="PF00850"/>
    </source>
</evidence>
<feature type="compositionally biased region" description="Basic and acidic residues" evidence="1">
    <location>
        <begin position="444"/>
        <end position="462"/>
    </location>
</feature>
<dbReference type="PANTHER" id="PTHR10625:SF36">
    <property type="entry name" value="HISTONE DEACETYLASE 3"/>
    <property type="match status" value="1"/>
</dbReference>
<dbReference type="PANTHER" id="PTHR10625">
    <property type="entry name" value="HISTONE DEACETYLASE HDAC1-RELATED"/>
    <property type="match status" value="1"/>
</dbReference>
<feature type="domain" description="Histone deacetylase" evidence="2">
    <location>
        <begin position="288"/>
        <end position="433"/>
    </location>
</feature>
<name>A0A4S8LUW2_DENBC</name>
<protein>
    <submittedName>
        <fullName evidence="3">Arginase/deacetylase</fullName>
    </submittedName>
</protein>
<reference evidence="3 4" key="1">
    <citation type="journal article" date="2019" name="Nat. Ecol. Evol.">
        <title>Megaphylogeny resolves global patterns of mushroom evolution.</title>
        <authorList>
            <person name="Varga T."/>
            <person name="Krizsan K."/>
            <person name="Foldi C."/>
            <person name="Dima B."/>
            <person name="Sanchez-Garcia M."/>
            <person name="Sanchez-Ramirez S."/>
            <person name="Szollosi G.J."/>
            <person name="Szarkandi J.G."/>
            <person name="Papp V."/>
            <person name="Albert L."/>
            <person name="Andreopoulos W."/>
            <person name="Angelini C."/>
            <person name="Antonin V."/>
            <person name="Barry K.W."/>
            <person name="Bougher N.L."/>
            <person name="Buchanan P."/>
            <person name="Buyck B."/>
            <person name="Bense V."/>
            <person name="Catcheside P."/>
            <person name="Chovatia M."/>
            <person name="Cooper J."/>
            <person name="Damon W."/>
            <person name="Desjardin D."/>
            <person name="Finy P."/>
            <person name="Geml J."/>
            <person name="Haridas S."/>
            <person name="Hughes K."/>
            <person name="Justo A."/>
            <person name="Karasinski D."/>
            <person name="Kautmanova I."/>
            <person name="Kiss B."/>
            <person name="Kocsube S."/>
            <person name="Kotiranta H."/>
            <person name="LaButti K.M."/>
            <person name="Lechner B.E."/>
            <person name="Liimatainen K."/>
            <person name="Lipzen A."/>
            <person name="Lukacs Z."/>
            <person name="Mihaltcheva S."/>
            <person name="Morgado L.N."/>
            <person name="Niskanen T."/>
            <person name="Noordeloos M.E."/>
            <person name="Ohm R.A."/>
            <person name="Ortiz-Santana B."/>
            <person name="Ovrebo C."/>
            <person name="Racz N."/>
            <person name="Riley R."/>
            <person name="Savchenko A."/>
            <person name="Shiryaev A."/>
            <person name="Soop K."/>
            <person name="Spirin V."/>
            <person name="Szebenyi C."/>
            <person name="Tomsovsky M."/>
            <person name="Tulloss R.E."/>
            <person name="Uehling J."/>
            <person name="Grigoriev I.V."/>
            <person name="Vagvolgyi C."/>
            <person name="Papp T."/>
            <person name="Martin F.M."/>
            <person name="Miettinen O."/>
            <person name="Hibbett D.S."/>
            <person name="Nagy L.G."/>
        </authorList>
    </citation>
    <scope>NUCLEOTIDE SEQUENCE [LARGE SCALE GENOMIC DNA]</scope>
    <source>
        <strain evidence="3 4">CBS 962.96</strain>
    </source>
</reference>
<dbReference type="GO" id="GO:0040029">
    <property type="term" value="P:epigenetic regulation of gene expression"/>
    <property type="evidence" value="ECO:0007669"/>
    <property type="project" value="TreeGrafter"/>
</dbReference>
<feature type="compositionally biased region" description="Polar residues" evidence="1">
    <location>
        <begin position="254"/>
        <end position="269"/>
    </location>
</feature>
<organism evidence="3 4">
    <name type="scientific">Dendrothele bispora (strain CBS 962.96)</name>
    <dbReference type="NCBI Taxonomy" id="1314807"/>
    <lineage>
        <taxon>Eukaryota</taxon>
        <taxon>Fungi</taxon>
        <taxon>Dikarya</taxon>
        <taxon>Basidiomycota</taxon>
        <taxon>Agaricomycotina</taxon>
        <taxon>Agaricomycetes</taxon>
        <taxon>Agaricomycetidae</taxon>
        <taxon>Agaricales</taxon>
        <taxon>Agaricales incertae sedis</taxon>
        <taxon>Dendrothele</taxon>
    </lineage>
</organism>
<dbReference type="Proteomes" id="UP000297245">
    <property type="component" value="Unassembled WGS sequence"/>
</dbReference>
<evidence type="ECO:0000256" key="1">
    <source>
        <dbReference type="SAM" id="MobiDB-lite"/>
    </source>
</evidence>
<feature type="domain" description="Histone deacetylase" evidence="2">
    <location>
        <begin position="62"/>
        <end position="201"/>
    </location>
</feature>
<dbReference type="AlphaFoldDB" id="A0A4S8LUW2"/>
<dbReference type="Pfam" id="PF00850">
    <property type="entry name" value="Hist_deacetyl"/>
    <property type="match status" value="2"/>
</dbReference>
<dbReference type="GO" id="GO:0070210">
    <property type="term" value="C:Rpd3L-Expanded complex"/>
    <property type="evidence" value="ECO:0007669"/>
    <property type="project" value="TreeGrafter"/>
</dbReference>
<accession>A0A4S8LUW2</accession>
<dbReference type="InterPro" id="IPR023801">
    <property type="entry name" value="His_deacetylse_dom"/>
</dbReference>